<feature type="compositionally biased region" description="Basic residues" evidence="1">
    <location>
        <begin position="39"/>
        <end position="57"/>
    </location>
</feature>
<dbReference type="AlphaFoldDB" id="A0A026W849"/>
<dbReference type="Proteomes" id="UP000053097">
    <property type="component" value="Unassembled WGS sequence"/>
</dbReference>
<evidence type="ECO:0000313" key="2">
    <source>
        <dbReference type="EMBL" id="EZA51826.1"/>
    </source>
</evidence>
<evidence type="ECO:0000313" key="3">
    <source>
        <dbReference type="Proteomes" id="UP000053097"/>
    </source>
</evidence>
<gene>
    <name evidence="2" type="ORF">X777_09621</name>
</gene>
<proteinExistence type="predicted"/>
<accession>A0A026W849</accession>
<protein>
    <submittedName>
        <fullName evidence="2">Uncharacterized protein</fullName>
    </submittedName>
</protein>
<dbReference type="EMBL" id="KK107371">
    <property type="protein sequence ID" value="EZA51826.1"/>
    <property type="molecule type" value="Genomic_DNA"/>
</dbReference>
<organism evidence="2 3">
    <name type="scientific">Ooceraea biroi</name>
    <name type="common">Clonal raider ant</name>
    <name type="synonym">Cerapachys biroi</name>
    <dbReference type="NCBI Taxonomy" id="2015173"/>
    <lineage>
        <taxon>Eukaryota</taxon>
        <taxon>Metazoa</taxon>
        <taxon>Ecdysozoa</taxon>
        <taxon>Arthropoda</taxon>
        <taxon>Hexapoda</taxon>
        <taxon>Insecta</taxon>
        <taxon>Pterygota</taxon>
        <taxon>Neoptera</taxon>
        <taxon>Endopterygota</taxon>
        <taxon>Hymenoptera</taxon>
        <taxon>Apocrita</taxon>
        <taxon>Aculeata</taxon>
        <taxon>Formicoidea</taxon>
        <taxon>Formicidae</taxon>
        <taxon>Dorylinae</taxon>
        <taxon>Ooceraea</taxon>
    </lineage>
</organism>
<evidence type="ECO:0000256" key="1">
    <source>
        <dbReference type="SAM" id="MobiDB-lite"/>
    </source>
</evidence>
<feature type="region of interest" description="Disordered" evidence="1">
    <location>
        <begin position="39"/>
        <end position="83"/>
    </location>
</feature>
<keyword evidence="3" id="KW-1185">Reference proteome</keyword>
<reference evidence="2 3" key="1">
    <citation type="journal article" date="2014" name="Curr. Biol.">
        <title>The genome of the clonal raider ant Cerapachys biroi.</title>
        <authorList>
            <person name="Oxley P.R."/>
            <person name="Ji L."/>
            <person name="Fetter-Pruneda I."/>
            <person name="McKenzie S.K."/>
            <person name="Li C."/>
            <person name="Hu H."/>
            <person name="Zhang G."/>
            <person name="Kronauer D.J."/>
        </authorList>
    </citation>
    <scope>NUCLEOTIDE SEQUENCE [LARGE SCALE GENOMIC DNA]</scope>
</reference>
<name>A0A026W849_OOCBI</name>
<sequence length="83" mass="9494">MIAALHDGAALNNSCRIHSRLMCARINITHAVISTRAPRRNLKRSIRERRKGRSARVRTRDKPQHGIRGNSPYPESPLKLLKF</sequence>